<keyword evidence="5" id="KW-1185">Reference proteome</keyword>
<dbReference type="Gene3D" id="1.10.1740.10">
    <property type="match status" value="1"/>
</dbReference>
<organism evidence="4 5">
    <name type="scientific">Paenibacillus faecis</name>
    <dbReference type="NCBI Taxonomy" id="862114"/>
    <lineage>
        <taxon>Bacteria</taxon>
        <taxon>Bacillati</taxon>
        <taxon>Bacillota</taxon>
        <taxon>Bacilli</taxon>
        <taxon>Bacillales</taxon>
        <taxon>Paenibacillaceae</taxon>
        <taxon>Paenibacillus</taxon>
    </lineage>
</organism>
<dbReference type="InterPro" id="IPR032710">
    <property type="entry name" value="NTF2-like_dom_sf"/>
</dbReference>
<dbReference type="AlphaFoldDB" id="A0A5D0CZU8"/>
<accession>A0A5D0CZU8</accession>
<dbReference type="OrthoDB" id="3211555at2"/>
<evidence type="ECO:0000313" key="4">
    <source>
        <dbReference type="EMBL" id="TYA14427.1"/>
    </source>
</evidence>
<dbReference type="InterPro" id="IPR013249">
    <property type="entry name" value="RNA_pol_sigma70_r4_t2"/>
</dbReference>
<dbReference type="InterPro" id="IPR014284">
    <property type="entry name" value="RNA_pol_sigma-70_dom"/>
</dbReference>
<feature type="domain" description="RNA polymerase sigma-70 region 2" evidence="2">
    <location>
        <begin position="19"/>
        <end position="82"/>
    </location>
</feature>
<dbReference type="Pfam" id="PF04542">
    <property type="entry name" value="Sigma70_r2"/>
    <property type="match status" value="1"/>
</dbReference>
<dbReference type="Pfam" id="PF08281">
    <property type="entry name" value="Sigma70_r4_2"/>
    <property type="match status" value="1"/>
</dbReference>
<dbReference type="GO" id="GO:0016987">
    <property type="term" value="F:sigma factor activity"/>
    <property type="evidence" value="ECO:0007669"/>
    <property type="project" value="InterPro"/>
</dbReference>
<sequence>MTDRSKGDDRIMSSPWENFYREHKSSLIAMAYRLTGSWAEAEDIVQETFTSLLETPAAFEQVRNPLPYFRQAVVNRSLNVLKSPRFSRETYPGTWLPEPLFQTATETDHSVLHEEQVSYAFMVMLEQLSPEERAVMVLRESFAVDYQEIAAILDKSEAACRKLLSRARNKLARSGLEETKVPGDRVSAWVQAFLQASRQGEFTPLLAMIREDAVLWSDGGGKVRSALRPIFTRERIMAFWNGITRKGSMAGELVPVRLNGDWGLLLYQQGRPVKAIAFEGDAQGQIRNMYLVTNPDKLAMAPPLSLPLTH</sequence>
<dbReference type="SUPFAM" id="SSF88946">
    <property type="entry name" value="Sigma2 domain of RNA polymerase sigma factors"/>
    <property type="match status" value="1"/>
</dbReference>
<dbReference type="InterPro" id="IPR007627">
    <property type="entry name" value="RNA_pol_sigma70_r2"/>
</dbReference>
<dbReference type="Gene3D" id="1.10.10.10">
    <property type="entry name" value="Winged helix-like DNA-binding domain superfamily/Winged helix DNA-binding domain"/>
    <property type="match status" value="1"/>
</dbReference>
<protein>
    <submittedName>
        <fullName evidence="4">Sigma-70 family RNA polymerase sigma factor</fullName>
    </submittedName>
</protein>
<name>A0A5D0CZU8_9BACL</name>
<evidence type="ECO:0000256" key="1">
    <source>
        <dbReference type="ARBA" id="ARBA00011344"/>
    </source>
</evidence>
<dbReference type="InterPro" id="IPR013325">
    <property type="entry name" value="RNA_pol_sigma_r2"/>
</dbReference>
<dbReference type="GO" id="GO:0003677">
    <property type="term" value="F:DNA binding"/>
    <property type="evidence" value="ECO:0007669"/>
    <property type="project" value="InterPro"/>
</dbReference>
<dbReference type="NCBIfam" id="TIGR02937">
    <property type="entry name" value="sigma70-ECF"/>
    <property type="match status" value="1"/>
</dbReference>
<comment type="subunit">
    <text evidence="1">Interacts transiently with the RNA polymerase catalytic core formed by RpoA, RpoB, RpoC and RpoZ (2 alpha, 1 beta, 1 beta' and 1 omega subunit) to form the RNA polymerase holoenzyme that can initiate transcription.</text>
</comment>
<dbReference type="SUPFAM" id="SSF54427">
    <property type="entry name" value="NTF2-like"/>
    <property type="match status" value="1"/>
</dbReference>
<dbReference type="SUPFAM" id="SSF88659">
    <property type="entry name" value="Sigma3 and sigma4 domains of RNA polymerase sigma factors"/>
    <property type="match status" value="1"/>
</dbReference>
<comment type="caution">
    <text evidence="4">The sequence shown here is derived from an EMBL/GenBank/DDBJ whole genome shotgun (WGS) entry which is preliminary data.</text>
</comment>
<dbReference type="InterPro" id="IPR036388">
    <property type="entry name" value="WH-like_DNA-bd_sf"/>
</dbReference>
<feature type="domain" description="RNA polymerase sigma factor 70 region 4 type 2" evidence="3">
    <location>
        <begin position="121"/>
        <end position="171"/>
    </location>
</feature>
<dbReference type="InterPro" id="IPR013324">
    <property type="entry name" value="RNA_pol_sigma_r3/r4-like"/>
</dbReference>
<proteinExistence type="predicted"/>
<dbReference type="InterPro" id="IPR052704">
    <property type="entry name" value="ECF_Sigma-70_Domain"/>
</dbReference>
<dbReference type="PANTHER" id="PTHR30173">
    <property type="entry name" value="SIGMA 19 FACTOR"/>
    <property type="match status" value="1"/>
</dbReference>
<dbReference type="EMBL" id="VSDO01000001">
    <property type="protein sequence ID" value="TYA14427.1"/>
    <property type="molecule type" value="Genomic_DNA"/>
</dbReference>
<evidence type="ECO:0000259" key="2">
    <source>
        <dbReference type="Pfam" id="PF04542"/>
    </source>
</evidence>
<gene>
    <name evidence="4" type="ORF">FRY98_01690</name>
</gene>
<dbReference type="GO" id="GO:0006352">
    <property type="term" value="P:DNA-templated transcription initiation"/>
    <property type="evidence" value="ECO:0007669"/>
    <property type="project" value="InterPro"/>
</dbReference>
<reference evidence="4 5" key="1">
    <citation type="submission" date="2019-08" db="EMBL/GenBank/DDBJ databases">
        <title>Genome sequencing of Paenibacillus faecis DSM 23593(T).</title>
        <authorList>
            <person name="Kook J.-K."/>
            <person name="Park S.-N."/>
            <person name="Lim Y.K."/>
        </authorList>
    </citation>
    <scope>NUCLEOTIDE SEQUENCE [LARGE SCALE GENOMIC DNA]</scope>
    <source>
        <strain evidence="4 5">DSM 23593</strain>
    </source>
</reference>
<dbReference type="Proteomes" id="UP000325218">
    <property type="component" value="Unassembled WGS sequence"/>
</dbReference>
<dbReference type="PANTHER" id="PTHR30173:SF36">
    <property type="entry name" value="ECF RNA POLYMERASE SIGMA FACTOR SIGJ"/>
    <property type="match status" value="1"/>
</dbReference>
<evidence type="ECO:0000313" key="5">
    <source>
        <dbReference type="Proteomes" id="UP000325218"/>
    </source>
</evidence>
<evidence type="ECO:0000259" key="3">
    <source>
        <dbReference type="Pfam" id="PF08281"/>
    </source>
</evidence>